<dbReference type="Proteomes" id="UP000054321">
    <property type="component" value="Unassembled WGS sequence"/>
</dbReference>
<organism evidence="1 2">
    <name type="scientific">Oidiodendron maius (strain Zn)</name>
    <dbReference type="NCBI Taxonomy" id="913774"/>
    <lineage>
        <taxon>Eukaryota</taxon>
        <taxon>Fungi</taxon>
        <taxon>Dikarya</taxon>
        <taxon>Ascomycota</taxon>
        <taxon>Pezizomycotina</taxon>
        <taxon>Leotiomycetes</taxon>
        <taxon>Leotiomycetes incertae sedis</taxon>
        <taxon>Myxotrichaceae</taxon>
        <taxon>Oidiodendron</taxon>
    </lineage>
</organism>
<evidence type="ECO:0000313" key="2">
    <source>
        <dbReference type="Proteomes" id="UP000054321"/>
    </source>
</evidence>
<dbReference type="InParanoid" id="A0A0C3H4D4"/>
<keyword evidence="2" id="KW-1185">Reference proteome</keyword>
<proteinExistence type="predicted"/>
<dbReference type="EMBL" id="KN832874">
    <property type="protein sequence ID" value="KIN03046.1"/>
    <property type="molecule type" value="Genomic_DNA"/>
</dbReference>
<accession>A0A0C3H4D4</accession>
<reference evidence="1 2" key="1">
    <citation type="submission" date="2014-04" db="EMBL/GenBank/DDBJ databases">
        <authorList>
            <consortium name="DOE Joint Genome Institute"/>
            <person name="Kuo A."/>
            <person name="Martino E."/>
            <person name="Perotto S."/>
            <person name="Kohler A."/>
            <person name="Nagy L.G."/>
            <person name="Floudas D."/>
            <person name="Copeland A."/>
            <person name="Barry K.W."/>
            <person name="Cichocki N."/>
            <person name="Veneault-Fourrey C."/>
            <person name="LaButti K."/>
            <person name="Lindquist E.A."/>
            <person name="Lipzen A."/>
            <person name="Lundell T."/>
            <person name="Morin E."/>
            <person name="Murat C."/>
            <person name="Sun H."/>
            <person name="Tunlid A."/>
            <person name="Henrissat B."/>
            <person name="Grigoriev I.V."/>
            <person name="Hibbett D.S."/>
            <person name="Martin F."/>
            <person name="Nordberg H.P."/>
            <person name="Cantor M.N."/>
            <person name="Hua S.X."/>
        </authorList>
    </citation>
    <scope>NUCLEOTIDE SEQUENCE [LARGE SCALE GENOMIC DNA]</scope>
    <source>
        <strain evidence="1 2">Zn</strain>
    </source>
</reference>
<dbReference type="AlphaFoldDB" id="A0A0C3H4D4"/>
<dbReference type="HOGENOM" id="CLU_2671697_0_0_1"/>
<dbReference type="OrthoDB" id="3473216at2759"/>
<reference evidence="2" key="2">
    <citation type="submission" date="2015-01" db="EMBL/GenBank/DDBJ databases">
        <title>Evolutionary Origins and Diversification of the Mycorrhizal Mutualists.</title>
        <authorList>
            <consortium name="DOE Joint Genome Institute"/>
            <consortium name="Mycorrhizal Genomics Consortium"/>
            <person name="Kohler A."/>
            <person name="Kuo A."/>
            <person name="Nagy L.G."/>
            <person name="Floudas D."/>
            <person name="Copeland A."/>
            <person name="Barry K.W."/>
            <person name="Cichocki N."/>
            <person name="Veneault-Fourrey C."/>
            <person name="LaButti K."/>
            <person name="Lindquist E.A."/>
            <person name="Lipzen A."/>
            <person name="Lundell T."/>
            <person name="Morin E."/>
            <person name="Murat C."/>
            <person name="Riley R."/>
            <person name="Ohm R."/>
            <person name="Sun H."/>
            <person name="Tunlid A."/>
            <person name="Henrissat B."/>
            <person name="Grigoriev I.V."/>
            <person name="Hibbett D.S."/>
            <person name="Martin F."/>
        </authorList>
    </citation>
    <scope>NUCLEOTIDE SEQUENCE [LARGE SCALE GENOMIC DNA]</scope>
    <source>
        <strain evidence="2">Zn</strain>
    </source>
</reference>
<protein>
    <submittedName>
        <fullName evidence="1">Uncharacterized protein</fullName>
    </submittedName>
</protein>
<name>A0A0C3H4D4_OIDMZ</name>
<sequence>MAGTHQDWSNATWDETAVYDLTLKIVNTFLKETFGNWNFLTQQPNSDTIQFWIPRKLTEEEKNNLKARGNRAVQY</sequence>
<evidence type="ECO:0000313" key="1">
    <source>
        <dbReference type="EMBL" id="KIN03046.1"/>
    </source>
</evidence>
<gene>
    <name evidence="1" type="ORF">OIDMADRAFT_178777</name>
</gene>